<dbReference type="RefSeq" id="WP_058288894.1">
    <property type="nucleotide sequence ID" value="NZ_CYSD01000012.1"/>
</dbReference>
<evidence type="ECO:0000256" key="1">
    <source>
        <dbReference type="SAM" id="SignalP"/>
    </source>
</evidence>
<organism evidence="2 3">
    <name type="scientific">Tritonibacter multivorans</name>
    <dbReference type="NCBI Taxonomy" id="928856"/>
    <lineage>
        <taxon>Bacteria</taxon>
        <taxon>Pseudomonadati</taxon>
        <taxon>Pseudomonadota</taxon>
        <taxon>Alphaproteobacteria</taxon>
        <taxon>Rhodobacterales</taxon>
        <taxon>Paracoccaceae</taxon>
        <taxon>Tritonibacter</taxon>
    </lineage>
</organism>
<feature type="chain" id="PRO_5006063025" description="DUF4189 domain-containing protein" evidence="1">
    <location>
        <begin position="25"/>
        <end position="217"/>
    </location>
</feature>
<accession>A0A0P1G386</accession>
<gene>
    <name evidence="2" type="ORF">TRM7557_00796</name>
</gene>
<protein>
    <recommendedName>
        <fullName evidence="4">DUF4189 domain-containing protein</fullName>
    </recommendedName>
</protein>
<dbReference type="Proteomes" id="UP000052022">
    <property type="component" value="Unassembled WGS sequence"/>
</dbReference>
<reference evidence="2 3" key="1">
    <citation type="submission" date="2015-09" db="EMBL/GenBank/DDBJ databases">
        <authorList>
            <consortium name="Swine Surveillance"/>
        </authorList>
    </citation>
    <scope>NUCLEOTIDE SEQUENCE [LARGE SCALE GENOMIC DNA]</scope>
    <source>
        <strain evidence="2 3">CECT 7557</strain>
    </source>
</reference>
<feature type="signal peptide" evidence="1">
    <location>
        <begin position="1"/>
        <end position="24"/>
    </location>
</feature>
<dbReference type="AlphaFoldDB" id="A0A0P1G386"/>
<sequence>MTIRKFLQLVSSGVILALPLAAGAQTVDVDARGKQLVLHQDVDLTRKQQRRLDRFLKKADFYGALAANVTDLRDEAFGAAWNKHSLKAATSIAMDSCRHKAKTPSDCVLLATVVPENRTKLPPESQMLSARALREYEYMLLERLDAPNAYFAMATNMKETWAWRVSEKSLADAKTKALQGCRENVKSGKKGKPSAWDKATYKAEHDVCRIRAILMPR</sequence>
<evidence type="ECO:0000313" key="2">
    <source>
        <dbReference type="EMBL" id="CUH76262.1"/>
    </source>
</evidence>
<name>A0A0P1G386_9RHOB</name>
<proteinExistence type="predicted"/>
<evidence type="ECO:0000313" key="3">
    <source>
        <dbReference type="Proteomes" id="UP000052022"/>
    </source>
</evidence>
<dbReference type="OrthoDB" id="7846473at2"/>
<dbReference type="EMBL" id="CYSD01000012">
    <property type="protein sequence ID" value="CUH76262.1"/>
    <property type="molecule type" value="Genomic_DNA"/>
</dbReference>
<evidence type="ECO:0008006" key="4">
    <source>
        <dbReference type="Google" id="ProtNLM"/>
    </source>
</evidence>
<keyword evidence="3" id="KW-1185">Reference proteome</keyword>
<keyword evidence="1" id="KW-0732">Signal</keyword>